<dbReference type="GO" id="GO:0030246">
    <property type="term" value="F:carbohydrate binding"/>
    <property type="evidence" value="ECO:0007669"/>
    <property type="project" value="InterPro"/>
</dbReference>
<dbReference type="InterPro" id="IPR014718">
    <property type="entry name" value="GH-type_carb-bd"/>
</dbReference>
<dbReference type="PANTHER" id="PTHR11122:SF13">
    <property type="entry name" value="GLUCOSE-6-PHOSPHATE 1-EPIMERASE"/>
    <property type="match status" value="1"/>
</dbReference>
<evidence type="ECO:0000256" key="5">
    <source>
        <dbReference type="SAM" id="MobiDB-lite"/>
    </source>
</evidence>
<dbReference type="EC" id="5.1.3.15" evidence="3"/>
<dbReference type="Pfam" id="PF01263">
    <property type="entry name" value="Aldose_epim"/>
    <property type="match status" value="1"/>
</dbReference>
<keyword evidence="8" id="KW-1185">Reference proteome</keyword>
<dbReference type="NCBIfam" id="NF004855">
    <property type="entry name" value="PRK06208.1"/>
    <property type="match status" value="1"/>
</dbReference>
<dbReference type="PANTHER" id="PTHR11122">
    <property type="entry name" value="APOSPORY-ASSOCIATED PROTEIN C-RELATED"/>
    <property type="match status" value="1"/>
</dbReference>
<dbReference type="CDD" id="cd09020">
    <property type="entry name" value="D-hex-6-P-epi_like"/>
    <property type="match status" value="1"/>
</dbReference>
<dbReference type="SUPFAM" id="SSF53639">
    <property type="entry name" value="AraD/HMP-PK domain-like"/>
    <property type="match status" value="1"/>
</dbReference>
<accession>A0A1L9P9E8</accession>
<dbReference type="InterPro" id="IPR001303">
    <property type="entry name" value="Aldolase_II/adducin_N"/>
</dbReference>
<dbReference type="Pfam" id="PF00596">
    <property type="entry name" value="Aldolase_II"/>
    <property type="match status" value="1"/>
</dbReference>
<dbReference type="GO" id="GO:0005975">
    <property type="term" value="P:carbohydrate metabolic process"/>
    <property type="evidence" value="ECO:0007669"/>
    <property type="project" value="InterPro"/>
</dbReference>
<evidence type="ECO:0000313" key="8">
    <source>
        <dbReference type="Proteomes" id="UP000184073"/>
    </source>
</evidence>
<protein>
    <recommendedName>
        <fullName evidence="3">glucose-6-phosphate 1-epimerase</fullName>
        <ecNumber evidence="3">5.1.3.15</ecNumber>
    </recommendedName>
</protein>
<dbReference type="GO" id="GO:0047938">
    <property type="term" value="F:glucose-6-phosphate 1-epimerase activity"/>
    <property type="evidence" value="ECO:0007669"/>
    <property type="project" value="UniProtKB-EC"/>
</dbReference>
<evidence type="ECO:0000313" key="7">
    <source>
        <dbReference type="EMBL" id="OJI98093.1"/>
    </source>
</evidence>
<dbReference type="RefSeq" id="XP_040663856.1">
    <property type="nucleotide sequence ID" value="XM_040809727.1"/>
</dbReference>
<dbReference type="OrthoDB" id="1659429at2759"/>
<feature type="region of interest" description="Disordered" evidence="5">
    <location>
        <begin position="1"/>
        <end position="30"/>
    </location>
</feature>
<comment type="catalytic activity">
    <reaction evidence="1">
        <text>alpha-D-glucose 6-phosphate = beta-D-glucose 6-phosphate</text>
        <dbReference type="Rhea" id="RHEA:16249"/>
        <dbReference type="ChEBI" id="CHEBI:58225"/>
        <dbReference type="ChEBI" id="CHEBI:58247"/>
        <dbReference type="EC" id="5.1.3.15"/>
    </reaction>
</comment>
<dbReference type="GO" id="GO:0005737">
    <property type="term" value="C:cytoplasm"/>
    <property type="evidence" value="ECO:0007669"/>
    <property type="project" value="TreeGrafter"/>
</dbReference>
<dbReference type="STRING" id="1036611.A0A1L9P9E8"/>
<organism evidence="7 8">
    <name type="scientific">Aspergillus versicolor CBS 583.65</name>
    <dbReference type="NCBI Taxonomy" id="1036611"/>
    <lineage>
        <taxon>Eukaryota</taxon>
        <taxon>Fungi</taxon>
        <taxon>Dikarya</taxon>
        <taxon>Ascomycota</taxon>
        <taxon>Pezizomycotina</taxon>
        <taxon>Eurotiomycetes</taxon>
        <taxon>Eurotiomycetidae</taxon>
        <taxon>Eurotiales</taxon>
        <taxon>Aspergillaceae</taxon>
        <taxon>Aspergillus</taxon>
        <taxon>Aspergillus subgen. Nidulantes</taxon>
    </lineage>
</organism>
<dbReference type="Gene3D" id="2.70.98.10">
    <property type="match status" value="1"/>
</dbReference>
<dbReference type="InterPro" id="IPR036409">
    <property type="entry name" value="Aldolase_II/adducin_N_sf"/>
</dbReference>
<evidence type="ECO:0000256" key="3">
    <source>
        <dbReference type="ARBA" id="ARBA00012083"/>
    </source>
</evidence>
<evidence type="ECO:0000259" key="6">
    <source>
        <dbReference type="SMART" id="SM01007"/>
    </source>
</evidence>
<evidence type="ECO:0000256" key="4">
    <source>
        <dbReference type="ARBA" id="ARBA00023235"/>
    </source>
</evidence>
<dbReference type="VEuPathDB" id="FungiDB:ASPVEDRAFT_25003"/>
<feature type="domain" description="Class II aldolase/adducin N-terminal" evidence="6">
    <location>
        <begin position="66"/>
        <end position="246"/>
    </location>
</feature>
<name>A0A1L9P9E8_ASPVE</name>
<reference evidence="8" key="1">
    <citation type="journal article" date="2017" name="Genome Biol.">
        <title>Comparative genomics reveals high biological diversity and specific adaptations in the industrially and medically important fungal genus Aspergillus.</title>
        <authorList>
            <person name="de Vries R.P."/>
            <person name="Riley R."/>
            <person name="Wiebenga A."/>
            <person name="Aguilar-Osorio G."/>
            <person name="Amillis S."/>
            <person name="Uchima C.A."/>
            <person name="Anderluh G."/>
            <person name="Asadollahi M."/>
            <person name="Askin M."/>
            <person name="Barry K."/>
            <person name="Battaglia E."/>
            <person name="Bayram O."/>
            <person name="Benocci T."/>
            <person name="Braus-Stromeyer S.A."/>
            <person name="Caldana C."/>
            <person name="Canovas D."/>
            <person name="Cerqueira G.C."/>
            <person name="Chen F."/>
            <person name="Chen W."/>
            <person name="Choi C."/>
            <person name="Clum A."/>
            <person name="Dos Santos R.A."/>
            <person name="Damasio A.R."/>
            <person name="Diallinas G."/>
            <person name="Emri T."/>
            <person name="Fekete E."/>
            <person name="Flipphi M."/>
            <person name="Freyberg S."/>
            <person name="Gallo A."/>
            <person name="Gournas C."/>
            <person name="Habgood R."/>
            <person name="Hainaut M."/>
            <person name="Harispe M.L."/>
            <person name="Henrissat B."/>
            <person name="Hilden K.S."/>
            <person name="Hope R."/>
            <person name="Hossain A."/>
            <person name="Karabika E."/>
            <person name="Karaffa L."/>
            <person name="Karanyi Z."/>
            <person name="Krasevec N."/>
            <person name="Kuo A."/>
            <person name="Kusch H."/>
            <person name="LaButti K."/>
            <person name="Lagendijk E.L."/>
            <person name="Lapidus A."/>
            <person name="Levasseur A."/>
            <person name="Lindquist E."/>
            <person name="Lipzen A."/>
            <person name="Logrieco A.F."/>
            <person name="MacCabe A."/>
            <person name="Maekelae M.R."/>
            <person name="Malavazi I."/>
            <person name="Melin P."/>
            <person name="Meyer V."/>
            <person name="Mielnichuk N."/>
            <person name="Miskei M."/>
            <person name="Molnar A.P."/>
            <person name="Mule G."/>
            <person name="Ngan C.Y."/>
            <person name="Orejas M."/>
            <person name="Orosz E."/>
            <person name="Ouedraogo J.P."/>
            <person name="Overkamp K.M."/>
            <person name="Park H.-S."/>
            <person name="Perrone G."/>
            <person name="Piumi F."/>
            <person name="Punt P.J."/>
            <person name="Ram A.F."/>
            <person name="Ramon A."/>
            <person name="Rauscher S."/>
            <person name="Record E."/>
            <person name="Riano-Pachon D.M."/>
            <person name="Robert V."/>
            <person name="Roehrig J."/>
            <person name="Ruller R."/>
            <person name="Salamov A."/>
            <person name="Salih N.S."/>
            <person name="Samson R.A."/>
            <person name="Sandor E."/>
            <person name="Sanguinetti M."/>
            <person name="Schuetze T."/>
            <person name="Sepcic K."/>
            <person name="Shelest E."/>
            <person name="Sherlock G."/>
            <person name="Sophianopoulou V."/>
            <person name="Squina F.M."/>
            <person name="Sun H."/>
            <person name="Susca A."/>
            <person name="Todd R.B."/>
            <person name="Tsang A."/>
            <person name="Unkles S.E."/>
            <person name="van de Wiele N."/>
            <person name="van Rossen-Uffink D."/>
            <person name="Oliveira J.V."/>
            <person name="Vesth T.C."/>
            <person name="Visser J."/>
            <person name="Yu J.-H."/>
            <person name="Zhou M."/>
            <person name="Andersen M.R."/>
            <person name="Archer D.B."/>
            <person name="Baker S.E."/>
            <person name="Benoit I."/>
            <person name="Brakhage A.A."/>
            <person name="Braus G.H."/>
            <person name="Fischer R."/>
            <person name="Frisvad J.C."/>
            <person name="Goldman G.H."/>
            <person name="Houbraken J."/>
            <person name="Oakley B."/>
            <person name="Pocsi I."/>
            <person name="Scazzocchio C."/>
            <person name="Seiboth B."/>
            <person name="vanKuyk P.A."/>
            <person name="Wortman J."/>
            <person name="Dyer P.S."/>
            <person name="Grigoriev I.V."/>
        </authorList>
    </citation>
    <scope>NUCLEOTIDE SEQUENCE [LARGE SCALE GENOMIC DNA]</scope>
    <source>
        <strain evidence="8">CBS 583.65</strain>
    </source>
</reference>
<dbReference type="AlphaFoldDB" id="A0A1L9P9E8"/>
<gene>
    <name evidence="7" type="ORF">ASPVEDRAFT_25003</name>
</gene>
<dbReference type="Gene3D" id="3.40.225.10">
    <property type="entry name" value="Class II aldolase/adducin N-terminal domain"/>
    <property type="match status" value="1"/>
</dbReference>
<dbReference type="SUPFAM" id="SSF74650">
    <property type="entry name" value="Galactose mutarotase-like"/>
    <property type="match status" value="1"/>
</dbReference>
<sequence length="596" mass="64385">MSPTTISDIQPPVAAPTKSVASTVNNRVEKPPQVQVLGKTKSGKTLKIRSYPNFDNLEDERLYRKQHLAAAFRIFADRGFDEGVAGHISVRDPILTDHFWINPLSAHFSLIKVSDLVLVDEDGNVVEGDEPVNLPAFAIHSEIHKARPDVNAACHAHSVAGKAFSCFGRELEMITQDSLRFYKSHAVYREFRGVILDGEEGKRIAAALGDGKAAILQNHGLLTVGQSVDEAAFWFISLDKTCHAQLLADAAAAGGFKKIFIDEEEAAYSAPQVAGMDRSNKPAAIGVTATPPQPTISLANNVVQANLPSGESVTVNLHGATVTSWKTSNGTEQLWLSEAATLDGSKPIRGGIPVVFPVFGPPPPNHATSALPQHGLARSSLWEFLGKSSSESSGSAAADDTVKLDFGLSSAMLTPDFRSKWPHEFGLVYSVTLSPEGLGTLLQVRNQGEQSFEFQVLLHTYFGIEDISQLHVKNLQGKTYIDKVQNASSHTESAPFIQFTSETDRVYKDLDPSVPLVIASTSSGQEKDLFSITREGLNDAVVWNPWIEKAKGMGDFSPDDGYKKMVCVEPGAVNGWQTLEAGESWEGGQVIKIGGN</sequence>
<dbReference type="SMART" id="SM01007">
    <property type="entry name" value="Aldolase_II"/>
    <property type="match status" value="1"/>
</dbReference>
<proteinExistence type="inferred from homology"/>
<dbReference type="InterPro" id="IPR008183">
    <property type="entry name" value="Aldose_1/G6P_1-epimerase"/>
</dbReference>
<dbReference type="FunFam" id="3.40.225.10:FF:000009">
    <property type="entry name" value="Class II aldolase/adducin N-terminal"/>
    <property type="match status" value="1"/>
</dbReference>
<dbReference type="InterPro" id="IPR011013">
    <property type="entry name" value="Gal_mutarotase_sf_dom"/>
</dbReference>
<dbReference type="Proteomes" id="UP000184073">
    <property type="component" value="Unassembled WGS sequence"/>
</dbReference>
<dbReference type="InterPro" id="IPR025532">
    <property type="entry name" value="G6P_1-epimerase"/>
</dbReference>
<keyword evidence="4" id="KW-0413">Isomerase</keyword>
<comment type="similarity">
    <text evidence="2">Belongs to the glucose-6-phosphate 1-epimerase family.</text>
</comment>
<dbReference type="EMBL" id="KV878126">
    <property type="protein sequence ID" value="OJI98093.1"/>
    <property type="molecule type" value="Genomic_DNA"/>
</dbReference>
<evidence type="ECO:0000256" key="1">
    <source>
        <dbReference type="ARBA" id="ARBA00001096"/>
    </source>
</evidence>
<dbReference type="GeneID" id="63725238"/>
<evidence type="ECO:0000256" key="2">
    <source>
        <dbReference type="ARBA" id="ARBA00005866"/>
    </source>
</evidence>